<gene>
    <name evidence="4" type="ORF">GCM10022262_35570</name>
</gene>
<organism evidence="4 5">
    <name type="scientific">Georgenia daeguensis</name>
    <dbReference type="NCBI Taxonomy" id="908355"/>
    <lineage>
        <taxon>Bacteria</taxon>
        <taxon>Bacillati</taxon>
        <taxon>Actinomycetota</taxon>
        <taxon>Actinomycetes</taxon>
        <taxon>Micrococcales</taxon>
        <taxon>Bogoriellaceae</taxon>
        <taxon>Georgenia</taxon>
    </lineage>
</organism>
<dbReference type="InterPro" id="IPR013780">
    <property type="entry name" value="Glyco_hydro_b"/>
</dbReference>
<dbReference type="CDD" id="cd11333">
    <property type="entry name" value="AmyAc_SI_OligoGlu_DGase"/>
    <property type="match status" value="1"/>
</dbReference>
<feature type="region of interest" description="Disordered" evidence="2">
    <location>
        <begin position="1"/>
        <end position="20"/>
    </location>
</feature>
<dbReference type="NCBIfam" id="NF008183">
    <property type="entry name" value="PRK10933.1"/>
    <property type="match status" value="1"/>
</dbReference>
<comment type="caution">
    <text evidence="4">The sequence shown here is derived from an EMBL/GenBank/DDBJ whole genome shotgun (WGS) entry which is preliminary data.</text>
</comment>
<dbReference type="Gene3D" id="3.20.20.80">
    <property type="entry name" value="Glycosidases"/>
    <property type="match status" value="1"/>
</dbReference>
<reference evidence="5" key="1">
    <citation type="journal article" date="2019" name="Int. J. Syst. Evol. Microbiol.">
        <title>The Global Catalogue of Microorganisms (GCM) 10K type strain sequencing project: providing services to taxonomists for standard genome sequencing and annotation.</title>
        <authorList>
            <consortium name="The Broad Institute Genomics Platform"/>
            <consortium name="The Broad Institute Genome Sequencing Center for Infectious Disease"/>
            <person name="Wu L."/>
            <person name="Ma J."/>
        </authorList>
    </citation>
    <scope>NUCLEOTIDE SEQUENCE [LARGE SCALE GENOMIC DNA]</scope>
    <source>
        <strain evidence="5">JCM 17459</strain>
    </source>
</reference>
<keyword evidence="5" id="KW-1185">Reference proteome</keyword>
<evidence type="ECO:0000256" key="1">
    <source>
        <dbReference type="ARBA" id="ARBA00022801"/>
    </source>
</evidence>
<feature type="compositionally biased region" description="Polar residues" evidence="2">
    <location>
        <begin position="1"/>
        <end position="17"/>
    </location>
</feature>
<dbReference type="Gene3D" id="3.90.400.10">
    <property type="entry name" value="Oligo-1,6-glucosidase, Domain 2"/>
    <property type="match status" value="1"/>
</dbReference>
<dbReference type="Pfam" id="PF00128">
    <property type="entry name" value="Alpha-amylase"/>
    <property type="match status" value="1"/>
</dbReference>
<evidence type="ECO:0000313" key="5">
    <source>
        <dbReference type="Proteomes" id="UP001499841"/>
    </source>
</evidence>
<dbReference type="SUPFAM" id="SSF51011">
    <property type="entry name" value="Glycosyl hydrolase domain"/>
    <property type="match status" value="1"/>
</dbReference>
<dbReference type="InterPro" id="IPR006047">
    <property type="entry name" value="GH13_cat_dom"/>
</dbReference>
<dbReference type="InterPro" id="IPR045857">
    <property type="entry name" value="O16G_dom_2"/>
</dbReference>
<protein>
    <submittedName>
        <fullName evidence="4">Alpha-glucosidase</fullName>
    </submittedName>
</protein>
<feature type="domain" description="Glycosyl hydrolase family 13 catalytic" evidence="3">
    <location>
        <begin position="34"/>
        <end position="462"/>
    </location>
</feature>
<accession>A0ABP6UIT3</accession>
<dbReference type="InterPro" id="IPR017853">
    <property type="entry name" value="GH"/>
</dbReference>
<sequence length="618" mass="68186">MTEQNPETAVRTEQTGAATHAPGAEWWRTAVVYQVYPRSFADTDGDGVGDLRGVIGRLDYLQHLGVDVVWLSPIYRSPQDDNGYDISDYQDIDPTFGTLTDLDELIAGLHARGMRLVMDLVVNHSSDEHPWFVESRSGKDSPKRDWYWWRPPRPGTVGGEPGAEPTNWHSFFSGSTWEWDEASGEYYLHLFSRKQPDLNWENPQVRRAVYDMMRWWVARGVDGFRMDVINLISKVVGPDGELSDGVVDPALPAGASRFADGSPLYTNGPRLEEFLREMHEEVLGAGARDGEVLMTVGEMPGVTLELARSVTDPASRELDMVFTFEHVGIDHGPVGKWQLNPLHLPALKANLATWQEGLADAGWNSLYWNNHDQPRVVSRWGDDSAEHRVSSAKTLGTVLHLLRGTPYVYQGEELGMTNVGWAEIDSYRDIETLNFYRESVSGGASDGEVMAGIGPVSRDNARTPMQWDDSPHAGFTTGTPWLSVNPSYVQINAAAAVADPDSVLHHYRRLIELRHTLEVVVDGRFALLLPEHEQVFAYTRTLPREGPVTGAGGSVDGALQPRMLLVVANCSSAPAEVTLTGMAAPLAGDLLLTTHPDGAPAEGELVALSPWESRVYAL</sequence>
<name>A0ABP6UIT3_9MICO</name>
<evidence type="ECO:0000313" key="4">
    <source>
        <dbReference type="EMBL" id="GAA3509247.1"/>
    </source>
</evidence>
<dbReference type="Gene3D" id="2.60.40.1180">
    <property type="entry name" value="Golgi alpha-mannosidase II"/>
    <property type="match status" value="1"/>
</dbReference>
<dbReference type="PANTHER" id="PTHR10357">
    <property type="entry name" value="ALPHA-AMYLASE FAMILY MEMBER"/>
    <property type="match status" value="1"/>
</dbReference>
<keyword evidence="1" id="KW-0378">Hydrolase</keyword>
<evidence type="ECO:0000259" key="3">
    <source>
        <dbReference type="SMART" id="SM00642"/>
    </source>
</evidence>
<dbReference type="SUPFAM" id="SSF51445">
    <property type="entry name" value="(Trans)glycosidases"/>
    <property type="match status" value="1"/>
</dbReference>
<dbReference type="PANTHER" id="PTHR10357:SF184">
    <property type="entry name" value="OLIGO-1,6-GLUCOSIDASE 1"/>
    <property type="match status" value="1"/>
</dbReference>
<dbReference type="SMART" id="SM00642">
    <property type="entry name" value="Aamy"/>
    <property type="match status" value="1"/>
</dbReference>
<evidence type="ECO:0000256" key="2">
    <source>
        <dbReference type="SAM" id="MobiDB-lite"/>
    </source>
</evidence>
<dbReference type="RefSeq" id="WP_345044179.1">
    <property type="nucleotide sequence ID" value="NZ_BAABBA010000023.1"/>
</dbReference>
<dbReference type="Proteomes" id="UP001499841">
    <property type="component" value="Unassembled WGS sequence"/>
</dbReference>
<proteinExistence type="predicted"/>
<dbReference type="EMBL" id="BAABBA010000023">
    <property type="protein sequence ID" value="GAA3509247.1"/>
    <property type="molecule type" value="Genomic_DNA"/>
</dbReference>